<protein>
    <submittedName>
        <fullName evidence="3">Uncharacterized protein</fullName>
    </submittedName>
</protein>
<gene>
    <name evidence="3" type="ORF">DFH08DRAFT_873556</name>
</gene>
<feature type="compositionally biased region" description="Polar residues" evidence="2">
    <location>
        <begin position="261"/>
        <end position="272"/>
    </location>
</feature>
<dbReference type="AlphaFoldDB" id="A0AAD6ZW49"/>
<keyword evidence="1" id="KW-0175">Coiled coil</keyword>
<reference evidence="3" key="1">
    <citation type="submission" date="2023-03" db="EMBL/GenBank/DDBJ databases">
        <title>Massive genome expansion in bonnet fungi (Mycena s.s.) driven by repeated elements and novel gene families across ecological guilds.</title>
        <authorList>
            <consortium name="Lawrence Berkeley National Laboratory"/>
            <person name="Harder C.B."/>
            <person name="Miyauchi S."/>
            <person name="Viragh M."/>
            <person name="Kuo A."/>
            <person name="Thoen E."/>
            <person name="Andreopoulos B."/>
            <person name="Lu D."/>
            <person name="Skrede I."/>
            <person name="Drula E."/>
            <person name="Henrissat B."/>
            <person name="Morin E."/>
            <person name="Kohler A."/>
            <person name="Barry K."/>
            <person name="LaButti K."/>
            <person name="Morin E."/>
            <person name="Salamov A."/>
            <person name="Lipzen A."/>
            <person name="Mereny Z."/>
            <person name="Hegedus B."/>
            <person name="Baldrian P."/>
            <person name="Stursova M."/>
            <person name="Weitz H."/>
            <person name="Taylor A."/>
            <person name="Grigoriev I.V."/>
            <person name="Nagy L.G."/>
            <person name="Martin F."/>
            <person name="Kauserud H."/>
        </authorList>
    </citation>
    <scope>NUCLEOTIDE SEQUENCE</scope>
    <source>
        <strain evidence="3">CBHHK002</strain>
    </source>
</reference>
<accession>A0AAD6ZW49</accession>
<evidence type="ECO:0000256" key="1">
    <source>
        <dbReference type="SAM" id="Coils"/>
    </source>
</evidence>
<keyword evidence="4" id="KW-1185">Reference proteome</keyword>
<dbReference type="Proteomes" id="UP001218218">
    <property type="component" value="Unassembled WGS sequence"/>
</dbReference>
<dbReference type="EMBL" id="JARIHO010000024">
    <property type="protein sequence ID" value="KAJ7342788.1"/>
    <property type="molecule type" value="Genomic_DNA"/>
</dbReference>
<feature type="region of interest" description="Disordered" evidence="2">
    <location>
        <begin position="253"/>
        <end position="272"/>
    </location>
</feature>
<evidence type="ECO:0000256" key="2">
    <source>
        <dbReference type="SAM" id="MobiDB-lite"/>
    </source>
</evidence>
<proteinExistence type="predicted"/>
<feature type="region of interest" description="Disordered" evidence="2">
    <location>
        <begin position="1"/>
        <end position="23"/>
    </location>
</feature>
<sequence length="307" mass="34777">MSDNDSDYHPSSDDVIIPGFSQRDDTYEETTAHFLDLGRQFEAQQRRREKRAQRPISTSGDHTPRASALAARTEIDHFYQPNEALDSQATSQAWLDARLDARAQSLPALIPGEEENGISALAVLDCSTNDEKELEFELLRLQYYEMEAERNSLKAERDSAQDECTHLAAQCQQLRDALRETQVSLRSFQQETTLSPSVNRLLRWGQNTIPSSRYPSRCVGVSHSCVKLMLQLPPTLPRAPLTPIPPTLRARQFRREKKKQTSGPLSTRTWRSSVKKSRMTRFAYPVPSPLSSPTTKSCILATLTWKS</sequence>
<evidence type="ECO:0000313" key="3">
    <source>
        <dbReference type="EMBL" id="KAJ7342788.1"/>
    </source>
</evidence>
<evidence type="ECO:0000313" key="4">
    <source>
        <dbReference type="Proteomes" id="UP001218218"/>
    </source>
</evidence>
<name>A0AAD6ZW49_9AGAR</name>
<feature type="coiled-coil region" evidence="1">
    <location>
        <begin position="143"/>
        <end position="191"/>
    </location>
</feature>
<comment type="caution">
    <text evidence="3">The sequence shown here is derived from an EMBL/GenBank/DDBJ whole genome shotgun (WGS) entry which is preliminary data.</text>
</comment>
<organism evidence="3 4">
    <name type="scientific">Mycena albidolilacea</name>
    <dbReference type="NCBI Taxonomy" id="1033008"/>
    <lineage>
        <taxon>Eukaryota</taxon>
        <taxon>Fungi</taxon>
        <taxon>Dikarya</taxon>
        <taxon>Basidiomycota</taxon>
        <taxon>Agaricomycotina</taxon>
        <taxon>Agaricomycetes</taxon>
        <taxon>Agaricomycetidae</taxon>
        <taxon>Agaricales</taxon>
        <taxon>Marasmiineae</taxon>
        <taxon>Mycenaceae</taxon>
        <taxon>Mycena</taxon>
    </lineage>
</organism>
<feature type="compositionally biased region" description="Basic and acidic residues" evidence="2">
    <location>
        <begin position="1"/>
        <end position="12"/>
    </location>
</feature>
<feature type="region of interest" description="Disordered" evidence="2">
    <location>
        <begin position="38"/>
        <end position="67"/>
    </location>
</feature>